<dbReference type="AlphaFoldDB" id="A0A8S0W596"/>
<comment type="caution">
    <text evidence="1">The sequence shown here is derived from an EMBL/GenBank/DDBJ whole genome shotgun (WGS) entry which is preliminary data.</text>
</comment>
<evidence type="ECO:0000313" key="2">
    <source>
        <dbReference type="Proteomes" id="UP000467700"/>
    </source>
</evidence>
<dbReference type="Proteomes" id="UP000467700">
    <property type="component" value="Unassembled WGS sequence"/>
</dbReference>
<accession>A0A8S0W596</accession>
<organism evidence="1 2">
    <name type="scientific">Cyclocybe aegerita</name>
    <name type="common">Black poplar mushroom</name>
    <name type="synonym">Agrocybe aegerita</name>
    <dbReference type="NCBI Taxonomy" id="1973307"/>
    <lineage>
        <taxon>Eukaryota</taxon>
        <taxon>Fungi</taxon>
        <taxon>Dikarya</taxon>
        <taxon>Basidiomycota</taxon>
        <taxon>Agaricomycotina</taxon>
        <taxon>Agaricomycetes</taxon>
        <taxon>Agaricomycetidae</taxon>
        <taxon>Agaricales</taxon>
        <taxon>Agaricineae</taxon>
        <taxon>Bolbitiaceae</taxon>
        <taxon>Cyclocybe</taxon>
    </lineage>
</organism>
<gene>
    <name evidence="1" type="ORF">AAE3_LOCUS13296</name>
</gene>
<protein>
    <submittedName>
        <fullName evidence="1">Uncharacterized protein</fullName>
    </submittedName>
</protein>
<sequence length="117" mass="13511">MNPSRWERSLVVFGLANSGFPHEYITCGKTFGISRPEQFPLSYPCLSNVSSGVKRTHSLGYFRERTSQSARSKSTSQIYTYIKRQSSLLNHWFTADRSDDKAMKVGEMRCYRKDQID</sequence>
<keyword evidence="2" id="KW-1185">Reference proteome</keyword>
<dbReference type="EMBL" id="CACVBS010000101">
    <property type="protein sequence ID" value="CAA7271126.1"/>
    <property type="molecule type" value="Genomic_DNA"/>
</dbReference>
<reference evidence="1 2" key="1">
    <citation type="submission" date="2020-01" db="EMBL/GenBank/DDBJ databases">
        <authorList>
            <person name="Gupta K D."/>
        </authorList>
    </citation>
    <scope>NUCLEOTIDE SEQUENCE [LARGE SCALE GENOMIC DNA]</scope>
</reference>
<evidence type="ECO:0000313" key="1">
    <source>
        <dbReference type="EMBL" id="CAA7271126.1"/>
    </source>
</evidence>
<name>A0A8S0W596_CYCAE</name>
<proteinExistence type="predicted"/>